<dbReference type="AlphaFoldDB" id="A0A177AQI1"/>
<organism evidence="2 3">
    <name type="scientific">Intoshia linei</name>
    <dbReference type="NCBI Taxonomy" id="1819745"/>
    <lineage>
        <taxon>Eukaryota</taxon>
        <taxon>Metazoa</taxon>
        <taxon>Spiralia</taxon>
        <taxon>Lophotrochozoa</taxon>
        <taxon>Mesozoa</taxon>
        <taxon>Orthonectida</taxon>
        <taxon>Rhopaluridae</taxon>
        <taxon>Intoshia</taxon>
    </lineage>
</organism>
<dbReference type="EMBL" id="LWCA01002575">
    <property type="protein sequence ID" value="OAF63792.1"/>
    <property type="molecule type" value="Genomic_DNA"/>
</dbReference>
<evidence type="ECO:0000313" key="3">
    <source>
        <dbReference type="Proteomes" id="UP000078046"/>
    </source>
</evidence>
<name>A0A177AQI1_9BILA</name>
<sequence length="81" mass="9522">MKKTITLNEKLEIIRMLNEGISVKEISTKLNKSTSTIYTVQRNKSKMMDFYKNSNVPEIMGTFQRMRKPKCSVVEKNLYGW</sequence>
<dbReference type="SUPFAM" id="SSF46689">
    <property type="entry name" value="Homeodomain-like"/>
    <property type="match status" value="1"/>
</dbReference>
<keyword evidence="3" id="KW-1185">Reference proteome</keyword>
<dbReference type="InterPro" id="IPR007889">
    <property type="entry name" value="HTH_Psq"/>
</dbReference>
<dbReference type="Gene3D" id="1.10.10.60">
    <property type="entry name" value="Homeodomain-like"/>
    <property type="match status" value="1"/>
</dbReference>
<feature type="non-terminal residue" evidence="2">
    <location>
        <position position="81"/>
    </location>
</feature>
<protein>
    <recommendedName>
        <fullName evidence="1">HTH psq-type domain-containing protein</fullName>
    </recommendedName>
</protein>
<accession>A0A177AQI1</accession>
<reference evidence="2 3" key="1">
    <citation type="submission" date="2016-04" db="EMBL/GenBank/DDBJ databases">
        <title>The genome of Intoshia linei affirms orthonectids as highly simplified spiralians.</title>
        <authorList>
            <person name="Mikhailov K.V."/>
            <person name="Slusarev G.S."/>
            <person name="Nikitin M.A."/>
            <person name="Logacheva M.D."/>
            <person name="Penin A."/>
            <person name="Aleoshin V."/>
            <person name="Panchin Y.V."/>
        </authorList>
    </citation>
    <scope>NUCLEOTIDE SEQUENCE [LARGE SCALE GENOMIC DNA]</scope>
    <source>
        <strain evidence="2">Intl2013</strain>
        <tissue evidence="2">Whole animal</tissue>
    </source>
</reference>
<dbReference type="Proteomes" id="UP000078046">
    <property type="component" value="Unassembled WGS sequence"/>
</dbReference>
<dbReference type="Pfam" id="PF04218">
    <property type="entry name" value="CENP-B_N"/>
    <property type="match status" value="1"/>
</dbReference>
<evidence type="ECO:0000313" key="2">
    <source>
        <dbReference type="EMBL" id="OAF63792.1"/>
    </source>
</evidence>
<dbReference type="GO" id="GO:0003677">
    <property type="term" value="F:DNA binding"/>
    <property type="evidence" value="ECO:0007669"/>
    <property type="project" value="InterPro"/>
</dbReference>
<dbReference type="OrthoDB" id="3229771at2759"/>
<feature type="domain" description="HTH psq-type" evidence="1">
    <location>
        <begin position="5"/>
        <end position="48"/>
    </location>
</feature>
<comment type="caution">
    <text evidence="2">The sequence shown here is derived from an EMBL/GenBank/DDBJ whole genome shotgun (WGS) entry which is preliminary data.</text>
</comment>
<dbReference type="InterPro" id="IPR009057">
    <property type="entry name" value="Homeodomain-like_sf"/>
</dbReference>
<proteinExistence type="predicted"/>
<evidence type="ECO:0000259" key="1">
    <source>
        <dbReference type="Pfam" id="PF04218"/>
    </source>
</evidence>
<gene>
    <name evidence="2" type="ORF">A3Q56_08411</name>
</gene>